<dbReference type="InterPro" id="IPR050482">
    <property type="entry name" value="Sensor_HK_TwoCompSys"/>
</dbReference>
<keyword evidence="5" id="KW-0547">Nucleotide-binding</keyword>
<evidence type="ECO:0000256" key="2">
    <source>
        <dbReference type="ARBA" id="ARBA00012438"/>
    </source>
</evidence>
<evidence type="ECO:0000313" key="12">
    <source>
        <dbReference type="EMBL" id="GAA3368216.1"/>
    </source>
</evidence>
<protein>
    <recommendedName>
        <fullName evidence="2">histidine kinase</fullName>
        <ecNumber evidence="2">2.7.13.3</ecNumber>
    </recommendedName>
</protein>
<organism evidence="12 13">
    <name type="scientific">Streptomyces sannanensis</name>
    <dbReference type="NCBI Taxonomy" id="285536"/>
    <lineage>
        <taxon>Bacteria</taxon>
        <taxon>Bacillati</taxon>
        <taxon>Actinomycetota</taxon>
        <taxon>Actinomycetes</taxon>
        <taxon>Kitasatosporales</taxon>
        <taxon>Streptomycetaceae</taxon>
        <taxon>Streptomyces</taxon>
    </lineage>
</organism>
<dbReference type="Gene3D" id="1.20.5.1930">
    <property type="match status" value="1"/>
</dbReference>
<accession>A0ABP6S4Q7</accession>
<feature type="transmembrane region" description="Helical" evidence="9">
    <location>
        <begin position="118"/>
        <end position="137"/>
    </location>
</feature>
<keyword evidence="4" id="KW-0808">Transferase</keyword>
<keyword evidence="13" id="KW-1185">Reference proteome</keyword>
<evidence type="ECO:0000259" key="11">
    <source>
        <dbReference type="Pfam" id="PF07730"/>
    </source>
</evidence>
<evidence type="ECO:0000256" key="1">
    <source>
        <dbReference type="ARBA" id="ARBA00000085"/>
    </source>
</evidence>
<dbReference type="CDD" id="cd16917">
    <property type="entry name" value="HATPase_UhpB-NarQ-NarX-like"/>
    <property type="match status" value="1"/>
</dbReference>
<dbReference type="PANTHER" id="PTHR24421">
    <property type="entry name" value="NITRATE/NITRITE SENSOR PROTEIN NARX-RELATED"/>
    <property type="match status" value="1"/>
</dbReference>
<dbReference type="PANTHER" id="PTHR24421:SF10">
    <property type="entry name" value="NITRATE_NITRITE SENSOR PROTEIN NARQ"/>
    <property type="match status" value="1"/>
</dbReference>
<dbReference type="EMBL" id="BAAAYL010000001">
    <property type="protein sequence ID" value="GAA3368216.1"/>
    <property type="molecule type" value="Genomic_DNA"/>
</dbReference>
<keyword evidence="9" id="KW-1133">Transmembrane helix</keyword>
<evidence type="ECO:0000256" key="3">
    <source>
        <dbReference type="ARBA" id="ARBA00022553"/>
    </source>
</evidence>
<keyword evidence="8" id="KW-0902">Two-component regulatory system</keyword>
<dbReference type="InterPro" id="IPR003594">
    <property type="entry name" value="HATPase_dom"/>
</dbReference>
<dbReference type="EC" id="2.7.13.3" evidence="2"/>
<proteinExistence type="predicted"/>
<dbReference type="Pfam" id="PF02518">
    <property type="entry name" value="HATPase_c"/>
    <property type="match status" value="1"/>
</dbReference>
<evidence type="ECO:0000313" key="13">
    <source>
        <dbReference type="Proteomes" id="UP001499990"/>
    </source>
</evidence>
<keyword evidence="9" id="KW-0812">Transmembrane</keyword>
<evidence type="ECO:0000256" key="4">
    <source>
        <dbReference type="ARBA" id="ARBA00022679"/>
    </source>
</evidence>
<dbReference type="Gene3D" id="3.30.565.10">
    <property type="entry name" value="Histidine kinase-like ATPase, C-terminal domain"/>
    <property type="match status" value="1"/>
</dbReference>
<dbReference type="SUPFAM" id="SSF55874">
    <property type="entry name" value="ATPase domain of HSP90 chaperone/DNA topoisomerase II/histidine kinase"/>
    <property type="match status" value="1"/>
</dbReference>
<evidence type="ECO:0000256" key="9">
    <source>
        <dbReference type="SAM" id="Phobius"/>
    </source>
</evidence>
<evidence type="ECO:0000259" key="10">
    <source>
        <dbReference type="Pfam" id="PF02518"/>
    </source>
</evidence>
<dbReference type="InterPro" id="IPR036890">
    <property type="entry name" value="HATPase_C_sf"/>
</dbReference>
<evidence type="ECO:0000256" key="5">
    <source>
        <dbReference type="ARBA" id="ARBA00022741"/>
    </source>
</evidence>
<keyword evidence="7" id="KW-0067">ATP-binding</keyword>
<dbReference type="Pfam" id="PF07730">
    <property type="entry name" value="HisKA_3"/>
    <property type="match status" value="1"/>
</dbReference>
<feature type="transmembrane region" description="Helical" evidence="9">
    <location>
        <begin position="172"/>
        <end position="191"/>
    </location>
</feature>
<dbReference type="InterPro" id="IPR011712">
    <property type="entry name" value="Sig_transdc_His_kin_sub3_dim/P"/>
</dbReference>
<feature type="transmembrane region" description="Helical" evidence="9">
    <location>
        <begin position="82"/>
        <end position="106"/>
    </location>
</feature>
<keyword evidence="6" id="KW-0418">Kinase</keyword>
<name>A0ABP6S4Q7_9ACTN</name>
<comment type="catalytic activity">
    <reaction evidence="1">
        <text>ATP + protein L-histidine = ADP + protein N-phospho-L-histidine.</text>
        <dbReference type="EC" id="2.7.13.3"/>
    </reaction>
</comment>
<reference evidence="13" key="1">
    <citation type="journal article" date="2019" name="Int. J. Syst. Evol. Microbiol.">
        <title>The Global Catalogue of Microorganisms (GCM) 10K type strain sequencing project: providing services to taxonomists for standard genome sequencing and annotation.</title>
        <authorList>
            <consortium name="The Broad Institute Genomics Platform"/>
            <consortium name="The Broad Institute Genome Sequencing Center for Infectious Disease"/>
            <person name="Wu L."/>
            <person name="Ma J."/>
        </authorList>
    </citation>
    <scope>NUCLEOTIDE SEQUENCE [LARGE SCALE GENOMIC DNA]</scope>
    <source>
        <strain evidence="13">JCM 9651</strain>
    </source>
</reference>
<comment type="caution">
    <text evidence="12">The sequence shown here is derived from an EMBL/GenBank/DDBJ whole genome shotgun (WGS) entry which is preliminary data.</text>
</comment>
<feature type="transmembrane region" description="Helical" evidence="9">
    <location>
        <begin position="203"/>
        <end position="226"/>
    </location>
</feature>
<keyword evidence="9" id="KW-0472">Membrane</keyword>
<evidence type="ECO:0000256" key="6">
    <source>
        <dbReference type="ARBA" id="ARBA00022777"/>
    </source>
</evidence>
<dbReference type="Proteomes" id="UP001499990">
    <property type="component" value="Unassembled WGS sequence"/>
</dbReference>
<evidence type="ECO:0000256" key="7">
    <source>
        <dbReference type="ARBA" id="ARBA00022840"/>
    </source>
</evidence>
<feature type="domain" description="Signal transduction histidine kinase subgroup 3 dimerisation and phosphoacceptor" evidence="11">
    <location>
        <begin position="384"/>
        <end position="452"/>
    </location>
</feature>
<keyword evidence="3" id="KW-0597">Phosphoprotein</keyword>
<evidence type="ECO:0000256" key="8">
    <source>
        <dbReference type="ARBA" id="ARBA00023012"/>
    </source>
</evidence>
<sequence length="573" mass="61125">MRLRLGVAAAAAVASGTIGGWAYARAGGSAGDVARDLAVGWAYAAAGIVAWWRRPANRTGVLMAAEGITWFLGNLQGTGVPALFAAGAWWEGLNAAVLLHLVVSFPDGRLTTVPTRRLVFFGYGLVAVGGLLRALTFDPAVATGTTYLDCRDCGPNPLLVPGATYLFDYVDGAFRAVGFVVSMVMVALIVRRWQRASVARRRALLPAWIAIAIATSFLVWDLVLYLLPTLSGPAQEAFYLLSDLTQTAVPIAFLAGLLRMQLQRAEVSGLVIEVGADPDPGRLREALARVLGDPTLRLALWHEEQDAYLDSDGRTVRAAGAGCTRVDSSRGTALALLRHDPALAEDPELLEAVAASLRLALENVWLRNRAKEVTSRIVRAADTERKRLERDLHDGAQARLVFALMALRRVDKGLADHPDDSLRRSVAEVERSLKLALEELRGIAHGIHPAVLTREGLGPALMALAEQAELPVVVAAEPRRYDPVVESTAYFTVCEALSNAAKHARAKAVSVSARYRDGRLVIETVDDGIGGADTARGTGLLGLADRLAAVDGVLHVHSPVGGGTRIRAELPCG</sequence>
<gene>
    <name evidence="12" type="ORF">GCM10020367_05670</name>
</gene>
<feature type="domain" description="Histidine kinase/HSP90-like ATPase" evidence="10">
    <location>
        <begin position="492"/>
        <end position="571"/>
    </location>
</feature>